<reference evidence="1" key="1">
    <citation type="journal article" date="2020" name="Nature">
        <title>Giant virus diversity and host interactions through global metagenomics.</title>
        <authorList>
            <person name="Schulz F."/>
            <person name="Roux S."/>
            <person name="Paez-Espino D."/>
            <person name="Jungbluth S."/>
            <person name="Walsh D.A."/>
            <person name="Denef V.J."/>
            <person name="McMahon K.D."/>
            <person name="Konstantinidis K.T."/>
            <person name="Eloe-Fadrosh E.A."/>
            <person name="Kyrpides N.C."/>
            <person name="Woyke T."/>
        </authorList>
    </citation>
    <scope>NUCLEOTIDE SEQUENCE</scope>
    <source>
        <strain evidence="1">GVMAG-M-3300023184-86</strain>
    </source>
</reference>
<dbReference type="EMBL" id="MN740171">
    <property type="protein sequence ID" value="QHT91870.1"/>
    <property type="molecule type" value="Genomic_DNA"/>
</dbReference>
<sequence>MNSFFVGNKSKPSFLVEVIPDKKIVSIYKPDKYSKNQEFHDKYALGEMVITTKFNNIYFIEKPISYKDFLFVPEIILKIKKNYLVVSKTIKEKEDGSFE</sequence>
<evidence type="ECO:0000313" key="1">
    <source>
        <dbReference type="EMBL" id="QHT91870.1"/>
    </source>
</evidence>
<protein>
    <submittedName>
        <fullName evidence="1">Uncharacterized protein</fullName>
    </submittedName>
</protein>
<proteinExistence type="predicted"/>
<accession>A0A6C0IGU1</accession>
<organism evidence="1">
    <name type="scientific">viral metagenome</name>
    <dbReference type="NCBI Taxonomy" id="1070528"/>
    <lineage>
        <taxon>unclassified sequences</taxon>
        <taxon>metagenomes</taxon>
        <taxon>organismal metagenomes</taxon>
    </lineage>
</organism>
<name>A0A6C0IGU1_9ZZZZ</name>
<dbReference type="AlphaFoldDB" id="A0A6C0IGU1"/>